<evidence type="ECO:0000256" key="1">
    <source>
        <dbReference type="SAM" id="Phobius"/>
    </source>
</evidence>
<dbReference type="STRING" id="30066.A0A182V6P5"/>
<dbReference type="VEuPathDB" id="VectorBase:AMEM009766"/>
<keyword evidence="3" id="KW-1185">Reference proteome</keyword>
<dbReference type="Proteomes" id="UP000075903">
    <property type="component" value="Unassembled WGS sequence"/>
</dbReference>
<reference evidence="2" key="1">
    <citation type="submission" date="2020-05" db="UniProtKB">
        <authorList>
            <consortium name="EnsemblMetazoa"/>
        </authorList>
    </citation>
    <scope>IDENTIFICATION</scope>
    <source>
        <strain evidence="2">MAF</strain>
    </source>
</reference>
<keyword evidence="1" id="KW-0472">Membrane</keyword>
<dbReference type="AlphaFoldDB" id="A0A182V6P5"/>
<evidence type="ECO:0000313" key="3">
    <source>
        <dbReference type="Proteomes" id="UP000075903"/>
    </source>
</evidence>
<dbReference type="EnsemblMetazoa" id="AMEM009766-RA">
    <property type="protein sequence ID" value="AMEM009766-PA"/>
    <property type="gene ID" value="AMEM009766"/>
</dbReference>
<name>A0A182V6P5_ANOME</name>
<accession>A0A182V6P5</accession>
<proteinExistence type="predicted"/>
<feature type="transmembrane region" description="Helical" evidence="1">
    <location>
        <begin position="521"/>
        <end position="543"/>
    </location>
</feature>
<evidence type="ECO:0000313" key="2">
    <source>
        <dbReference type="EnsemblMetazoa" id="AMEM009766-PA"/>
    </source>
</evidence>
<protein>
    <submittedName>
        <fullName evidence="2">Uncharacterized protein</fullName>
    </submittedName>
</protein>
<sequence length="592" mass="60331">MAAATADAVGAVAGRDGPVAGLLLPVAPLPPAPPPPALTITSIVGTGAEERIYLPDELEPAAPAPLGKLVGWPGTEKVGRKVAKFAAAAAAKPGSVVPCQPRQDRTLRHLQPLGDGRDAGQRRRQPRHVRLHVRQQLLELVQHLVQYGVGGLVAGERLLAQMLMRFRQTLHLGEPGIQRHRRMGRILGEIEQGGPAQLLLDDERLLEQLEPAGQEFVLDLEEVALAHVHLERFVDDREPDVVLDVLPAAVPVRDDARQQPISYSRPGTAAFSSLIHSVCSSVKPPSAMLNMNARLCTSRFSCTGSGFFTSSSSSFTNTTSSSSSSIVVVVVVVVVVAGAGAGVGFVSGSWFFTTGGSVLPSSTNFTSSSSSSSSASFLASTGAFFASSALLFAAPSAGFFSSDFSFSSAASFFGTTAPASSSVLTLFRSIASSPDGCLSSFFSPSVSIGSSFAVTSPLLSSFFLSVASSAPSSFTSFFTSAAFSPSSAGVVPLPPSVGFSLSPPSVAFSPDCCSSSLSPDALAFGAGLGAALVAGVALVLVVADLDVSPLAGAAAPAVPDVPSPPGAAPTAAGAATAILTGSHGRLISSGML</sequence>
<feature type="transmembrane region" description="Helical" evidence="1">
    <location>
        <begin position="374"/>
        <end position="394"/>
    </location>
</feature>
<keyword evidence="1" id="KW-1133">Transmembrane helix</keyword>
<organism evidence="2 3">
    <name type="scientific">Anopheles merus</name>
    <name type="common">Mosquito</name>
    <dbReference type="NCBI Taxonomy" id="30066"/>
    <lineage>
        <taxon>Eukaryota</taxon>
        <taxon>Metazoa</taxon>
        <taxon>Ecdysozoa</taxon>
        <taxon>Arthropoda</taxon>
        <taxon>Hexapoda</taxon>
        <taxon>Insecta</taxon>
        <taxon>Pterygota</taxon>
        <taxon>Neoptera</taxon>
        <taxon>Endopterygota</taxon>
        <taxon>Diptera</taxon>
        <taxon>Nematocera</taxon>
        <taxon>Culicoidea</taxon>
        <taxon>Culicidae</taxon>
        <taxon>Anophelinae</taxon>
        <taxon>Anopheles</taxon>
    </lineage>
</organism>
<feature type="transmembrane region" description="Helical" evidence="1">
    <location>
        <begin position="326"/>
        <end position="353"/>
    </location>
</feature>
<keyword evidence="1" id="KW-0812">Transmembrane</keyword>